<organism evidence="3">
    <name type="scientific">Arabidopsis lyrata subsp. lyrata</name>
    <name type="common">Lyre-leaved rock-cress</name>
    <dbReference type="NCBI Taxonomy" id="81972"/>
    <lineage>
        <taxon>Eukaryota</taxon>
        <taxon>Viridiplantae</taxon>
        <taxon>Streptophyta</taxon>
        <taxon>Embryophyta</taxon>
        <taxon>Tracheophyta</taxon>
        <taxon>Spermatophyta</taxon>
        <taxon>Magnoliopsida</taxon>
        <taxon>eudicotyledons</taxon>
        <taxon>Gunneridae</taxon>
        <taxon>Pentapetalae</taxon>
        <taxon>rosids</taxon>
        <taxon>malvids</taxon>
        <taxon>Brassicales</taxon>
        <taxon>Brassicaceae</taxon>
        <taxon>Camelineae</taxon>
        <taxon>Arabidopsis</taxon>
    </lineage>
</organism>
<proteinExistence type="predicted"/>
<evidence type="ECO:0000256" key="1">
    <source>
        <dbReference type="SAM" id="MobiDB-lite"/>
    </source>
</evidence>
<protein>
    <recommendedName>
        <fullName evidence="4">Myb/SANT-like domain-containing protein</fullName>
    </recommendedName>
</protein>
<name>D7LPN5_ARALL</name>
<feature type="region of interest" description="Disordered" evidence="1">
    <location>
        <begin position="406"/>
        <end position="438"/>
    </location>
</feature>
<evidence type="ECO:0000313" key="3">
    <source>
        <dbReference type="Proteomes" id="UP000008694"/>
    </source>
</evidence>
<keyword evidence="3" id="KW-1185">Reference proteome</keyword>
<reference evidence="3" key="1">
    <citation type="journal article" date="2011" name="Nat. Genet.">
        <title>The Arabidopsis lyrata genome sequence and the basis of rapid genome size change.</title>
        <authorList>
            <person name="Hu T.T."/>
            <person name="Pattyn P."/>
            <person name="Bakker E.G."/>
            <person name="Cao J."/>
            <person name="Cheng J.-F."/>
            <person name="Clark R.M."/>
            <person name="Fahlgren N."/>
            <person name="Fawcett J.A."/>
            <person name="Grimwood J."/>
            <person name="Gundlach H."/>
            <person name="Haberer G."/>
            <person name="Hollister J.D."/>
            <person name="Ossowski S."/>
            <person name="Ottilar R.P."/>
            <person name="Salamov A.A."/>
            <person name="Schneeberger K."/>
            <person name="Spannagl M."/>
            <person name="Wang X."/>
            <person name="Yang L."/>
            <person name="Nasrallah M.E."/>
            <person name="Bergelson J."/>
            <person name="Carrington J.C."/>
            <person name="Gaut B.S."/>
            <person name="Schmutz J."/>
            <person name="Mayer K.F.X."/>
            <person name="Van de Peer Y."/>
            <person name="Grigoriev I.V."/>
            <person name="Nordborg M."/>
            <person name="Weigel D."/>
            <person name="Guo Y.-L."/>
        </authorList>
    </citation>
    <scope>NUCLEOTIDE SEQUENCE [LARGE SCALE GENOMIC DNA]</scope>
    <source>
        <strain evidence="3">cv. MN47</strain>
    </source>
</reference>
<dbReference type="PANTHER" id="PTHR47584:SF17">
    <property type="entry name" value="MYB_SANT-LIKE DNA-BINDING DOMAIN PROTEIN"/>
    <property type="match status" value="1"/>
</dbReference>
<dbReference type="AlphaFoldDB" id="D7LPN5"/>
<feature type="compositionally biased region" description="Low complexity" evidence="1">
    <location>
        <begin position="250"/>
        <end position="259"/>
    </location>
</feature>
<dbReference type="Proteomes" id="UP000008694">
    <property type="component" value="Unassembled WGS sequence"/>
</dbReference>
<dbReference type="InterPro" id="IPR045026">
    <property type="entry name" value="LIMYB"/>
</dbReference>
<accession>D7LPN5</accession>
<feature type="region of interest" description="Disordered" evidence="1">
    <location>
        <begin position="1"/>
        <end position="42"/>
    </location>
</feature>
<sequence>MTSRSDNTRSRGRRGVVSRGRSSRENAGEGTSSRGASGPRRNYKWTPRTTRIFLELVIAELEAEDYTIRVPLAAGKRRIEEKFVELTGDSVKWEPEMKSKFNYLKKLWYFNNILSKRTGTHVDSSGQIEMEPSWWNDRCAEFGETNKKYITVLQNKPLPFQDLLDVIHSKHDLEQDSRYSPHMLGVHLDLEKEPYNDDDDDDDVPVDDTEENGRTVVPPDNSNLRAYDDDLPRLSRSPRETTRHARHSTHATASHARNTSTRRTHLRRANFEARIDGSFQRMEESRSELLNVVRSRQSSKPTYGDALAVLESLPIEPMNTFWWEANKLLMNDEDIRDGFMKLRSEENKIRHLERLSGMDRYGNPCDLINLRVTSSNSGSDYVRSDASSYGGTGSFGGASVGGGSTGGGSIGGGSTGGGSIGGGSTGGGSVGGGSIGGGSVGGGSGGDQGFDLGTWDNSKMMVFFLPLHYQDRFLQVIILTPGLVQGHDGRIFLHYLGLTLLDL</sequence>
<feature type="compositionally biased region" description="Basic and acidic residues" evidence="1">
    <location>
        <begin position="226"/>
        <end position="243"/>
    </location>
</feature>
<dbReference type="PANTHER" id="PTHR47584">
    <property type="match status" value="1"/>
</dbReference>
<dbReference type="Gramene" id="scaffold_500766.1">
    <property type="protein sequence ID" value="scaffold_500766.1"/>
    <property type="gene ID" value="scaffold_500766.1"/>
</dbReference>
<dbReference type="EMBL" id="GL348717">
    <property type="protein sequence ID" value="EFH53347.1"/>
    <property type="molecule type" value="Genomic_DNA"/>
</dbReference>
<feature type="region of interest" description="Disordered" evidence="1">
    <location>
        <begin position="192"/>
        <end position="265"/>
    </location>
</feature>
<evidence type="ECO:0000313" key="2">
    <source>
        <dbReference type="EMBL" id="EFH53347.1"/>
    </source>
</evidence>
<evidence type="ECO:0008006" key="4">
    <source>
        <dbReference type="Google" id="ProtNLM"/>
    </source>
</evidence>
<dbReference type="HOGENOM" id="CLU_542244_0_0_1"/>
<gene>
    <name evidence="2" type="ORF">ARALYDRAFT_905062</name>
</gene>
<feature type="compositionally biased region" description="Acidic residues" evidence="1">
    <location>
        <begin position="196"/>
        <end position="210"/>
    </location>
</feature>